<dbReference type="EMBL" id="CP027753">
    <property type="protein sequence ID" value="AZE48751.1"/>
    <property type="molecule type" value="Genomic_DNA"/>
</dbReference>
<dbReference type="GO" id="GO:0006629">
    <property type="term" value="P:lipid metabolic process"/>
    <property type="evidence" value="ECO:0007669"/>
    <property type="project" value="InterPro"/>
</dbReference>
<name>A0A3G7TPH3_9PSED</name>
<sequence length="115" mass="13121">MQTLNAGWNFKQTAADGQATFPYRSQAVAQLLEQLHAWNRVLIYSTDASYQQALAHYPQARLFESRDKVRMLAIGVNTAEDYQAAACLKMDAVLVDSPRAMRDMKQRLERPLRCD</sequence>
<organism evidence="1 2">
    <name type="scientific">Pseudomonas chlororaphis</name>
    <dbReference type="NCBI Taxonomy" id="587753"/>
    <lineage>
        <taxon>Bacteria</taxon>
        <taxon>Pseudomonadati</taxon>
        <taxon>Pseudomonadota</taxon>
        <taxon>Gammaproteobacteria</taxon>
        <taxon>Pseudomonadales</taxon>
        <taxon>Pseudomonadaceae</taxon>
        <taxon>Pseudomonas</taxon>
    </lineage>
</organism>
<dbReference type="RefSeq" id="WP_241177277.1">
    <property type="nucleotide sequence ID" value="NZ_CP027753.1"/>
</dbReference>
<dbReference type="AlphaFoldDB" id="A0A3G7TPH3"/>
<accession>A0A3G7TPH3</accession>
<gene>
    <name evidence="1" type="ORF">C4K04_3079</name>
</gene>
<protein>
    <submittedName>
        <fullName evidence="1">Glycerophosphoryl diester phosphodiesterase</fullName>
        <ecNumber evidence="1">3.1.4.46</ecNumber>
    </submittedName>
</protein>
<keyword evidence="1" id="KW-0378">Hydrolase</keyword>
<dbReference type="GO" id="GO:0008889">
    <property type="term" value="F:glycerophosphodiester phosphodiesterase activity"/>
    <property type="evidence" value="ECO:0007669"/>
    <property type="project" value="UniProtKB-EC"/>
</dbReference>
<evidence type="ECO:0000313" key="2">
    <source>
        <dbReference type="Proteomes" id="UP000268048"/>
    </source>
</evidence>
<proteinExistence type="predicted"/>
<reference evidence="1 2" key="1">
    <citation type="submission" date="2018-03" db="EMBL/GenBank/DDBJ databases">
        <title>Diversity of phytobeneficial traits revealed by whole-genome analysis of worldwide-isolated phenazine-producing Pseudomonas spp.</title>
        <authorList>
            <person name="Biessy A."/>
            <person name="Novinscak A."/>
            <person name="Blom J."/>
            <person name="Leger G."/>
            <person name="Thomashow L.S."/>
            <person name="Cazorla F.M."/>
            <person name="Josic D."/>
            <person name="Filion M."/>
        </authorList>
    </citation>
    <scope>NUCLEOTIDE SEQUENCE [LARGE SCALE GENOMIC DNA]</scope>
    <source>
        <strain evidence="1 2">B25</strain>
    </source>
</reference>
<evidence type="ECO:0000313" key="1">
    <source>
        <dbReference type="EMBL" id="AZE48751.1"/>
    </source>
</evidence>
<dbReference type="EC" id="3.1.4.46" evidence="1"/>
<dbReference type="InterPro" id="IPR017946">
    <property type="entry name" value="PLC-like_Pdiesterase_TIM-brl"/>
</dbReference>
<dbReference type="Proteomes" id="UP000268048">
    <property type="component" value="Chromosome"/>
</dbReference>
<dbReference type="SUPFAM" id="SSF51695">
    <property type="entry name" value="PLC-like phosphodiesterases"/>
    <property type="match status" value="1"/>
</dbReference>